<organism evidence="1">
    <name type="scientific">Anguilla anguilla</name>
    <name type="common">European freshwater eel</name>
    <name type="synonym">Muraena anguilla</name>
    <dbReference type="NCBI Taxonomy" id="7936"/>
    <lineage>
        <taxon>Eukaryota</taxon>
        <taxon>Metazoa</taxon>
        <taxon>Chordata</taxon>
        <taxon>Craniata</taxon>
        <taxon>Vertebrata</taxon>
        <taxon>Euteleostomi</taxon>
        <taxon>Actinopterygii</taxon>
        <taxon>Neopterygii</taxon>
        <taxon>Teleostei</taxon>
        <taxon>Anguilliformes</taxon>
        <taxon>Anguillidae</taxon>
        <taxon>Anguilla</taxon>
    </lineage>
</organism>
<accession>A0A0E9UKA4</accession>
<evidence type="ECO:0000313" key="1">
    <source>
        <dbReference type="EMBL" id="JAH66254.1"/>
    </source>
</evidence>
<reference evidence="1" key="2">
    <citation type="journal article" date="2015" name="Fish Shellfish Immunol.">
        <title>Early steps in the European eel (Anguilla anguilla)-Vibrio vulnificus interaction in the gills: Role of the RtxA13 toxin.</title>
        <authorList>
            <person name="Callol A."/>
            <person name="Pajuelo D."/>
            <person name="Ebbesson L."/>
            <person name="Teles M."/>
            <person name="MacKenzie S."/>
            <person name="Amaro C."/>
        </authorList>
    </citation>
    <scope>NUCLEOTIDE SEQUENCE</scope>
</reference>
<reference evidence="1" key="1">
    <citation type="submission" date="2014-11" db="EMBL/GenBank/DDBJ databases">
        <authorList>
            <person name="Amaro Gonzalez C."/>
        </authorList>
    </citation>
    <scope>NUCLEOTIDE SEQUENCE</scope>
</reference>
<sequence length="31" mass="3548">MFVPGFDSPILLLLRVSDSTVFCVQMRKAYN</sequence>
<dbReference type="AlphaFoldDB" id="A0A0E9UKA4"/>
<protein>
    <submittedName>
        <fullName evidence="1">Uncharacterized protein</fullName>
    </submittedName>
</protein>
<proteinExistence type="predicted"/>
<dbReference type="EMBL" id="GBXM01042323">
    <property type="protein sequence ID" value="JAH66254.1"/>
    <property type="molecule type" value="Transcribed_RNA"/>
</dbReference>
<name>A0A0E9UKA4_ANGAN</name>